<accession>A0ABU2FPS1</accession>
<name>A0ABU2FPS1_9EURY</name>
<dbReference type="RefSeq" id="WP_310900585.1">
    <property type="nucleotide sequence ID" value="NZ_JAMQOS010000003.1"/>
</dbReference>
<gene>
    <name evidence="2" type="ORF">NDI86_11535</name>
</gene>
<dbReference type="PANTHER" id="PTHR42678">
    <property type="entry name" value="AMIDASE"/>
    <property type="match status" value="1"/>
</dbReference>
<dbReference type="Gene3D" id="3.90.1300.10">
    <property type="entry name" value="Amidase signature (AS) domain"/>
    <property type="match status" value="1"/>
</dbReference>
<organism evidence="2 3">
    <name type="scientific">Haloarcula onubensis</name>
    <dbReference type="NCBI Taxonomy" id="2950539"/>
    <lineage>
        <taxon>Archaea</taxon>
        <taxon>Methanobacteriati</taxon>
        <taxon>Methanobacteriota</taxon>
        <taxon>Stenosarchaea group</taxon>
        <taxon>Halobacteria</taxon>
        <taxon>Halobacteriales</taxon>
        <taxon>Haloarculaceae</taxon>
        <taxon>Haloarcula</taxon>
    </lineage>
</organism>
<dbReference type="EMBL" id="JAMQOS010000003">
    <property type="protein sequence ID" value="MDS0282758.1"/>
    <property type="molecule type" value="Genomic_DNA"/>
</dbReference>
<evidence type="ECO:0000259" key="1">
    <source>
        <dbReference type="Pfam" id="PF01425"/>
    </source>
</evidence>
<dbReference type="Pfam" id="PF01425">
    <property type="entry name" value="Amidase"/>
    <property type="match status" value="1"/>
</dbReference>
<keyword evidence="3" id="KW-1185">Reference proteome</keyword>
<dbReference type="InterPro" id="IPR036928">
    <property type="entry name" value="AS_sf"/>
</dbReference>
<dbReference type="SUPFAM" id="SSF75304">
    <property type="entry name" value="Amidase signature (AS) enzymes"/>
    <property type="match status" value="1"/>
</dbReference>
<sequence>MTTSITELTVAQTHERFERGDLTSEALVERYLDRIAAYDDAGPALGAVITVNDGAVARARELDAAFDADGPVGPLHGVPVLLKDQIQTADTATTYGSEAFAGFVPDADAELVTRLREAGAVVLAKTNMPDWGSGFVGYSSVAGQTKNPYALDRDSGGSSAGTGAGVAANLGLVGVGSDTGGSVRVPSSCCNLYGMRVTTGLVSRAGMSAMISRQDTAGPMARTLDDMVRLLDVLVGYDPADAATAVTVHSRDSTPYSDRLDPQGLDGKRIGVLRDAFGSSEVPTADAVTAVVDDAIDRMASAGADIVDPVAIEDLAAHIDGTSLYAYQARHDITSYLADLPGTPVDSVDELYDGGHFHEALELFYKIADGPDDPDDDPAYWERVAAQESFRRAIERTHAEHDLDAVVFPDVQVVPPEYERYYSGDVTREEYKTNTFIASQSGCPGLSMPAGFTDDGLPVGVELLGVPYSEPRLLELAAGYDSVTDARRPPETAPPL</sequence>
<evidence type="ECO:0000313" key="2">
    <source>
        <dbReference type="EMBL" id="MDS0282758.1"/>
    </source>
</evidence>
<dbReference type="PANTHER" id="PTHR42678:SF5">
    <property type="entry name" value="GLUTAMYL-TRNA(GLN) AMIDOTRANSFERASE SUBUNIT A"/>
    <property type="match status" value="1"/>
</dbReference>
<dbReference type="InterPro" id="IPR023631">
    <property type="entry name" value="Amidase_dom"/>
</dbReference>
<evidence type="ECO:0000313" key="3">
    <source>
        <dbReference type="Proteomes" id="UP001268864"/>
    </source>
</evidence>
<protein>
    <submittedName>
        <fullName evidence="2">Amidase family protein</fullName>
    </submittedName>
</protein>
<dbReference type="Proteomes" id="UP001268864">
    <property type="component" value="Unassembled WGS sequence"/>
</dbReference>
<proteinExistence type="predicted"/>
<feature type="domain" description="Amidase" evidence="1">
    <location>
        <begin position="27"/>
        <end position="474"/>
    </location>
</feature>
<reference evidence="2 3" key="1">
    <citation type="submission" date="2022-06" db="EMBL/GenBank/DDBJ databases">
        <title>Halomicroarcula sp. a new haloarchaeum isolate from saline soil.</title>
        <authorList>
            <person name="Strakova D."/>
            <person name="Galisteo C."/>
            <person name="Sanchez-Porro C."/>
            <person name="Ventosa A."/>
        </authorList>
    </citation>
    <scope>NUCLEOTIDE SEQUENCE [LARGE SCALE GENOMIC DNA]</scope>
    <source>
        <strain evidence="2 3">S3CR25-11</strain>
    </source>
</reference>
<dbReference type="PIRSF" id="PIRSF001221">
    <property type="entry name" value="Amidase_fungi"/>
    <property type="match status" value="1"/>
</dbReference>
<comment type="caution">
    <text evidence="2">The sequence shown here is derived from an EMBL/GenBank/DDBJ whole genome shotgun (WGS) entry which is preliminary data.</text>
</comment>